<keyword evidence="1" id="KW-0812">Transmembrane</keyword>
<evidence type="ECO:0000313" key="2">
    <source>
        <dbReference type="EMBL" id="RQO92404.1"/>
    </source>
</evidence>
<sequence length="58" mass="6668">MAQSFRGSQLCVVLLLLLVIPTMPVPRMFFLPVCWFVSLMVILMPFSLHNSCRSRLID</sequence>
<evidence type="ECO:0000313" key="3">
    <source>
        <dbReference type="Proteomes" id="UP000006729"/>
    </source>
</evidence>
<keyword evidence="1" id="KW-0472">Membrane</keyword>
<dbReference type="EMBL" id="CM009296">
    <property type="protein sequence ID" value="RQO92404.1"/>
    <property type="molecule type" value="Genomic_DNA"/>
</dbReference>
<feature type="transmembrane region" description="Helical" evidence="1">
    <location>
        <begin position="7"/>
        <end position="23"/>
    </location>
</feature>
<accession>A0A3N7GPJ2</accession>
<keyword evidence="1" id="KW-1133">Transmembrane helix</keyword>
<reference evidence="2 3" key="1">
    <citation type="journal article" date="2006" name="Science">
        <title>The genome of black cottonwood, Populus trichocarpa (Torr. &amp; Gray).</title>
        <authorList>
            <person name="Tuskan G.A."/>
            <person name="Difazio S."/>
            <person name="Jansson S."/>
            <person name="Bohlmann J."/>
            <person name="Grigoriev I."/>
            <person name="Hellsten U."/>
            <person name="Putnam N."/>
            <person name="Ralph S."/>
            <person name="Rombauts S."/>
            <person name="Salamov A."/>
            <person name="Schein J."/>
            <person name="Sterck L."/>
            <person name="Aerts A."/>
            <person name="Bhalerao R.R."/>
            <person name="Bhalerao R.P."/>
            <person name="Blaudez D."/>
            <person name="Boerjan W."/>
            <person name="Brun A."/>
            <person name="Brunner A."/>
            <person name="Busov V."/>
            <person name="Campbell M."/>
            <person name="Carlson J."/>
            <person name="Chalot M."/>
            <person name="Chapman J."/>
            <person name="Chen G.L."/>
            <person name="Cooper D."/>
            <person name="Coutinho P.M."/>
            <person name="Couturier J."/>
            <person name="Covert S."/>
            <person name="Cronk Q."/>
            <person name="Cunningham R."/>
            <person name="Davis J."/>
            <person name="Degroeve S."/>
            <person name="Dejardin A."/>
            <person name="Depamphilis C."/>
            <person name="Detter J."/>
            <person name="Dirks B."/>
            <person name="Dubchak I."/>
            <person name="Duplessis S."/>
            <person name="Ehlting J."/>
            <person name="Ellis B."/>
            <person name="Gendler K."/>
            <person name="Goodstein D."/>
            <person name="Gribskov M."/>
            <person name="Grimwood J."/>
            <person name="Groover A."/>
            <person name="Gunter L."/>
            <person name="Hamberger B."/>
            <person name="Heinze B."/>
            <person name="Helariutta Y."/>
            <person name="Henrissat B."/>
            <person name="Holligan D."/>
            <person name="Holt R."/>
            <person name="Huang W."/>
            <person name="Islam-Faridi N."/>
            <person name="Jones S."/>
            <person name="Jones-Rhoades M."/>
            <person name="Jorgensen R."/>
            <person name="Joshi C."/>
            <person name="Kangasjarvi J."/>
            <person name="Karlsson J."/>
            <person name="Kelleher C."/>
            <person name="Kirkpatrick R."/>
            <person name="Kirst M."/>
            <person name="Kohler A."/>
            <person name="Kalluri U."/>
            <person name="Larimer F."/>
            <person name="Leebens-Mack J."/>
            <person name="Leple J.C."/>
            <person name="Locascio P."/>
            <person name="Lou Y."/>
            <person name="Lucas S."/>
            <person name="Martin F."/>
            <person name="Montanini B."/>
            <person name="Napoli C."/>
            <person name="Nelson D.R."/>
            <person name="Nelson C."/>
            <person name="Nieminen K."/>
            <person name="Nilsson O."/>
            <person name="Pereda V."/>
            <person name="Peter G."/>
            <person name="Philippe R."/>
            <person name="Pilate G."/>
            <person name="Poliakov A."/>
            <person name="Razumovskaya J."/>
            <person name="Richardson P."/>
            <person name="Rinaldi C."/>
            <person name="Ritland K."/>
            <person name="Rouze P."/>
            <person name="Ryaboy D."/>
            <person name="Schmutz J."/>
            <person name="Schrader J."/>
            <person name="Segerman B."/>
            <person name="Shin H."/>
            <person name="Siddiqui A."/>
            <person name="Sterky F."/>
            <person name="Terry A."/>
            <person name="Tsai C.J."/>
            <person name="Uberbacher E."/>
            <person name="Unneberg P."/>
            <person name="Vahala J."/>
            <person name="Wall K."/>
            <person name="Wessler S."/>
            <person name="Yang G."/>
            <person name="Yin T."/>
            <person name="Douglas C."/>
            <person name="Marra M."/>
            <person name="Sandberg G."/>
            <person name="Van de Peer Y."/>
            <person name="Rokhsar D."/>
        </authorList>
    </citation>
    <scope>NUCLEOTIDE SEQUENCE [LARGE SCALE GENOMIC DNA]</scope>
    <source>
        <strain evidence="3">cv. Nisqually</strain>
    </source>
</reference>
<dbReference type="InParanoid" id="A0A3N7GPJ2"/>
<gene>
    <name evidence="2" type="ORF">POPTR_007G018350</name>
</gene>
<protein>
    <submittedName>
        <fullName evidence="2">Uncharacterized protein</fullName>
    </submittedName>
</protein>
<keyword evidence="3" id="KW-1185">Reference proteome</keyword>
<name>A0A3N7GPJ2_POPTR</name>
<organism evidence="2 3">
    <name type="scientific">Populus trichocarpa</name>
    <name type="common">Western balsam poplar</name>
    <name type="synonym">Populus balsamifera subsp. trichocarpa</name>
    <dbReference type="NCBI Taxonomy" id="3694"/>
    <lineage>
        <taxon>Eukaryota</taxon>
        <taxon>Viridiplantae</taxon>
        <taxon>Streptophyta</taxon>
        <taxon>Embryophyta</taxon>
        <taxon>Tracheophyta</taxon>
        <taxon>Spermatophyta</taxon>
        <taxon>Magnoliopsida</taxon>
        <taxon>eudicotyledons</taxon>
        <taxon>Gunneridae</taxon>
        <taxon>Pentapetalae</taxon>
        <taxon>rosids</taxon>
        <taxon>fabids</taxon>
        <taxon>Malpighiales</taxon>
        <taxon>Salicaceae</taxon>
        <taxon>Saliceae</taxon>
        <taxon>Populus</taxon>
    </lineage>
</organism>
<proteinExistence type="predicted"/>
<evidence type="ECO:0000256" key="1">
    <source>
        <dbReference type="SAM" id="Phobius"/>
    </source>
</evidence>
<feature type="transmembrane region" description="Helical" evidence="1">
    <location>
        <begin position="29"/>
        <end position="48"/>
    </location>
</feature>
<dbReference type="AlphaFoldDB" id="A0A3N7GPJ2"/>
<dbReference type="Proteomes" id="UP000006729">
    <property type="component" value="Chromosome 7"/>
</dbReference>